<dbReference type="PATRIC" id="fig|35623.3.peg.1425"/>
<evidence type="ECO:0000313" key="1">
    <source>
        <dbReference type="EMBL" id="CDR31497.1"/>
    </source>
</evidence>
<evidence type="ECO:0000313" key="2">
    <source>
        <dbReference type="Proteomes" id="UP000032434"/>
    </source>
</evidence>
<dbReference type="KEGG" id="aoc:Aocu_14240"/>
<dbReference type="HOGENOM" id="CLU_3264146_0_0_14"/>
<reference evidence="2" key="1">
    <citation type="submission" date="2014-05" db="EMBL/GenBank/DDBJ databases">
        <authorList>
            <person name="Kube M."/>
        </authorList>
    </citation>
    <scope>NUCLEOTIDE SEQUENCE [LARGE SCALE GENOMIC DNA]</scope>
</reference>
<dbReference type="Proteomes" id="UP000032434">
    <property type="component" value="Chromosome 1"/>
</dbReference>
<dbReference type="AlphaFoldDB" id="A0A061AKD5"/>
<accession>A0A061AKD5</accession>
<dbReference type="InParanoid" id="A0A061AKD5"/>
<proteinExistence type="predicted"/>
<name>A0A061AKD5_9MOLU</name>
<keyword evidence="2" id="KW-1185">Reference proteome</keyword>
<sequence length="41" mass="4671">MTRIYLTYQKHLERGFKYMAAPVKPAPKKEAPAPKKPAGKK</sequence>
<gene>
    <name evidence="1" type="ORF">Aocu_14240</name>
</gene>
<protein>
    <submittedName>
        <fullName evidence="1">Uncharacterized protein</fullName>
    </submittedName>
</protein>
<dbReference type="EMBL" id="LK028559">
    <property type="protein sequence ID" value="CDR31497.1"/>
    <property type="molecule type" value="Genomic_DNA"/>
</dbReference>
<organism evidence="1 2">
    <name type="scientific">Acholeplasma oculi</name>
    <dbReference type="NCBI Taxonomy" id="35623"/>
    <lineage>
        <taxon>Bacteria</taxon>
        <taxon>Bacillati</taxon>
        <taxon>Mycoplasmatota</taxon>
        <taxon>Mollicutes</taxon>
        <taxon>Acholeplasmatales</taxon>
        <taxon>Acholeplasmataceae</taxon>
        <taxon>Acholeplasma</taxon>
    </lineage>
</organism>